<proteinExistence type="predicted"/>
<evidence type="ECO:0000313" key="2">
    <source>
        <dbReference type="EMBL" id="AII14330.1"/>
    </source>
</evidence>
<dbReference type="KEGG" id="caj:CIG1485E_0464"/>
<keyword evidence="3" id="KW-1185">Reference proteome</keyword>
<gene>
    <name evidence="2" type="ORF">CIG1485E_0464</name>
</gene>
<dbReference type="STRING" id="1244531.CIG2463D_0465"/>
<sequence>MNEKMVVGIVIAIIIAIILIIALVINVVIKNRSVKQTPLATKSTPKIDDSSLSIQDLISIVSDQSTSRDNLFKACQYFLKNFKFPDKKSGASQETFLYLHFIGLISSHKKSDAKLISYLDNEVKKSNPDYGLEVDKYEASGIEKRRFRS</sequence>
<keyword evidence="1" id="KW-1133">Transmembrane helix</keyword>
<evidence type="ECO:0008006" key="4">
    <source>
        <dbReference type="Google" id="ProtNLM"/>
    </source>
</evidence>
<dbReference type="eggNOG" id="ENOG5030STG">
    <property type="taxonomic scope" value="Bacteria"/>
</dbReference>
<organism evidence="2 3">
    <name type="scientific">Campylobacter iguaniorum</name>
    <dbReference type="NCBI Taxonomy" id="1244531"/>
    <lineage>
        <taxon>Bacteria</taxon>
        <taxon>Pseudomonadati</taxon>
        <taxon>Campylobacterota</taxon>
        <taxon>Epsilonproteobacteria</taxon>
        <taxon>Campylobacterales</taxon>
        <taxon>Campylobacteraceae</taxon>
        <taxon>Campylobacter</taxon>
    </lineage>
</organism>
<evidence type="ECO:0000313" key="3">
    <source>
        <dbReference type="Proteomes" id="UP000028486"/>
    </source>
</evidence>
<dbReference type="RefSeq" id="WP_038453294.1">
    <property type="nucleotide sequence ID" value="NZ_CP009043.1"/>
</dbReference>
<feature type="transmembrane region" description="Helical" evidence="1">
    <location>
        <begin position="6"/>
        <end position="29"/>
    </location>
</feature>
<protein>
    <recommendedName>
        <fullName evidence="4">FdhC protein</fullName>
    </recommendedName>
</protein>
<dbReference type="HOGENOM" id="CLU_146542_0_0_7"/>
<dbReference type="AlphaFoldDB" id="A0A076F815"/>
<dbReference type="PATRIC" id="fig|1244531.5.peg.475"/>
<keyword evidence="1" id="KW-0812">Transmembrane</keyword>
<dbReference type="EMBL" id="CP009043">
    <property type="protein sequence ID" value="AII14330.1"/>
    <property type="molecule type" value="Genomic_DNA"/>
</dbReference>
<reference evidence="3" key="1">
    <citation type="journal article" date="2014" name="Genome Announc.">
        <title>Complete Genome Sequence of Campylobacter iguaniorum Strain 1485ET, Isolated from a Bearded Dragon (Pogona vitticeps).</title>
        <authorList>
            <person name="Gilbert M.J."/>
            <person name="Miller W.G."/>
            <person name="Yee E."/>
            <person name="Kik M."/>
            <person name="Wagenaar J.A."/>
            <person name="Duim B."/>
        </authorList>
    </citation>
    <scope>NUCLEOTIDE SEQUENCE [LARGE SCALE GENOMIC DNA]</scope>
    <source>
        <strain evidence="3">1485E</strain>
    </source>
</reference>
<evidence type="ECO:0000256" key="1">
    <source>
        <dbReference type="SAM" id="Phobius"/>
    </source>
</evidence>
<accession>A0A076F815</accession>
<name>A0A076F815_9BACT</name>
<dbReference type="OrthoDB" id="5339804at2"/>
<keyword evidence="1" id="KW-0472">Membrane</keyword>
<dbReference type="Proteomes" id="UP000028486">
    <property type="component" value="Chromosome"/>
</dbReference>